<dbReference type="GO" id="GO:0005739">
    <property type="term" value="C:mitochondrion"/>
    <property type="evidence" value="ECO:0007669"/>
    <property type="project" value="InterPro"/>
</dbReference>
<dbReference type="OrthoDB" id="16434at2759"/>
<evidence type="ECO:0000313" key="2">
    <source>
        <dbReference type="Proteomes" id="UP000440578"/>
    </source>
</evidence>
<dbReference type="InterPro" id="IPR032053">
    <property type="entry name" value="Ribosomal_mS34"/>
</dbReference>
<proteinExistence type="predicted"/>
<name>A0A6A4X4W2_AMPAM</name>
<keyword evidence="2" id="KW-1185">Reference proteome</keyword>
<dbReference type="AlphaFoldDB" id="A0A6A4X4W2"/>
<dbReference type="PANTHER" id="PTHR28589">
    <property type="entry name" value="28S RIBOSOMAL PROTEIN S34, MITOCHONDRIAL"/>
    <property type="match status" value="1"/>
</dbReference>
<dbReference type="PANTHER" id="PTHR28589:SF1">
    <property type="entry name" value="SMALL RIBOSOMAL SUBUNIT PROTEIN MS34"/>
    <property type="match status" value="1"/>
</dbReference>
<dbReference type="Proteomes" id="UP000440578">
    <property type="component" value="Unassembled WGS sequence"/>
</dbReference>
<reference evidence="1 2" key="1">
    <citation type="submission" date="2019-07" db="EMBL/GenBank/DDBJ databases">
        <title>Draft genome assembly of a fouling barnacle, Amphibalanus amphitrite (Darwin, 1854): The first reference genome for Thecostraca.</title>
        <authorList>
            <person name="Kim W."/>
        </authorList>
    </citation>
    <scope>NUCLEOTIDE SEQUENCE [LARGE SCALE GENOMIC DNA]</scope>
    <source>
        <strain evidence="1">SNU_AA5</strain>
        <tissue evidence="1">Soma without cirri and trophi</tissue>
    </source>
</reference>
<organism evidence="1 2">
    <name type="scientific">Amphibalanus amphitrite</name>
    <name type="common">Striped barnacle</name>
    <name type="synonym">Balanus amphitrite</name>
    <dbReference type="NCBI Taxonomy" id="1232801"/>
    <lineage>
        <taxon>Eukaryota</taxon>
        <taxon>Metazoa</taxon>
        <taxon>Ecdysozoa</taxon>
        <taxon>Arthropoda</taxon>
        <taxon>Crustacea</taxon>
        <taxon>Multicrustacea</taxon>
        <taxon>Cirripedia</taxon>
        <taxon>Thoracica</taxon>
        <taxon>Thoracicalcarea</taxon>
        <taxon>Balanomorpha</taxon>
        <taxon>Balanoidea</taxon>
        <taxon>Balanidae</taxon>
        <taxon>Amphibalaninae</taxon>
        <taxon>Amphibalanus</taxon>
    </lineage>
</organism>
<accession>A0A6A4X4W2</accession>
<comment type="caution">
    <text evidence="1">The sequence shown here is derived from an EMBL/GenBank/DDBJ whole genome shotgun (WGS) entry which is preliminary data.</text>
</comment>
<protein>
    <recommendedName>
        <fullName evidence="3">28S ribosomal protein S34, mitochondrial</fullName>
    </recommendedName>
</protein>
<dbReference type="EMBL" id="VIIS01000036">
    <property type="protein sequence ID" value="KAF0314266.1"/>
    <property type="molecule type" value="Genomic_DNA"/>
</dbReference>
<gene>
    <name evidence="1" type="ORF">FJT64_015287</name>
</gene>
<dbReference type="EMBL" id="VIIS01000036">
    <property type="protein sequence ID" value="KAF0314265.1"/>
    <property type="molecule type" value="Genomic_DNA"/>
</dbReference>
<evidence type="ECO:0000313" key="1">
    <source>
        <dbReference type="EMBL" id="KAF0314265.1"/>
    </source>
</evidence>
<evidence type="ECO:0008006" key="3">
    <source>
        <dbReference type="Google" id="ProtNLM"/>
    </source>
</evidence>
<sequence length="136" mass="15636">MPRVFIGRTHDLYGKSLWELLCNLKDFGVGRVVKRTKFNQRYPERSWYRIINVQPEMDEENRCGSVTVRRVFRGVETPRDVTLSRTTALTDYQLELERLEDANASAEMPAIYRNQWNYNIQGRTEGGAASSGSAAS</sequence>
<dbReference type="Pfam" id="PF16053">
    <property type="entry name" value="MRP-S34"/>
    <property type="match status" value="1"/>
</dbReference>
<dbReference type="GO" id="GO:0003735">
    <property type="term" value="F:structural constituent of ribosome"/>
    <property type="evidence" value="ECO:0007669"/>
    <property type="project" value="InterPro"/>
</dbReference>